<evidence type="ECO:0000256" key="2">
    <source>
        <dbReference type="SAM" id="SignalP"/>
    </source>
</evidence>
<dbReference type="Proteomes" id="UP000434052">
    <property type="component" value="Unassembled WGS sequence"/>
</dbReference>
<evidence type="ECO:0000313" key="4">
    <source>
        <dbReference type="Proteomes" id="UP000434052"/>
    </source>
</evidence>
<sequence length="291" mass="31545">MHRLRSTLLPVLLILLAMVLAACGDNDDTSAAGNATSSARETAAPEKQPQPEARTTATQGPATKEGEACPIDVYPDSPGAESYIVPGSSVPPERSVTEHTLVSTKEPNASFQVSDEFVYVGSLNTFQLAGARPMPIAVSKDQAETFVFVDHEGGLITRALVFTFVQAKNRECLTPDTLDWVTDSLDSGVFRTRSTSMAYATAAFTQPFEAAVADFLNDHGFVTSGCYLVKILTRLYSRENLGYIFYIENTGREAGMDCPAWRVAPDKLTPQQQQFIAAFSANMADNLLIED</sequence>
<reference evidence="3 4" key="1">
    <citation type="submission" date="2018-06" db="EMBL/GenBank/DDBJ databases">
        <title>Complete genome of Desulfovibrio marinus P48SEP.</title>
        <authorList>
            <person name="Crispim J.S."/>
            <person name="Vidigal P.M.P."/>
            <person name="Silva L.C.F."/>
            <person name="Araujo L.C."/>
            <person name="Laguardia C.N."/>
            <person name="Dias R.S."/>
            <person name="Sousa M.P."/>
            <person name="Paula S.O."/>
            <person name="Silva C."/>
        </authorList>
    </citation>
    <scope>NUCLEOTIDE SEQUENCE [LARGE SCALE GENOMIC DNA]</scope>
    <source>
        <strain evidence="3 4">P48SEP</strain>
    </source>
</reference>
<dbReference type="PROSITE" id="PS51257">
    <property type="entry name" value="PROKAR_LIPOPROTEIN"/>
    <property type="match status" value="1"/>
</dbReference>
<organism evidence="3 4">
    <name type="scientific">Oceanidesulfovibrio marinus</name>
    <dbReference type="NCBI Taxonomy" id="370038"/>
    <lineage>
        <taxon>Bacteria</taxon>
        <taxon>Pseudomonadati</taxon>
        <taxon>Thermodesulfobacteriota</taxon>
        <taxon>Desulfovibrionia</taxon>
        <taxon>Desulfovibrionales</taxon>
        <taxon>Desulfovibrionaceae</taxon>
        <taxon>Oceanidesulfovibrio</taxon>
    </lineage>
</organism>
<evidence type="ECO:0000256" key="1">
    <source>
        <dbReference type="SAM" id="MobiDB-lite"/>
    </source>
</evidence>
<gene>
    <name evidence="3" type="ORF">DQK91_11480</name>
</gene>
<dbReference type="RefSeq" id="WP_144305510.1">
    <property type="nucleotide sequence ID" value="NZ_QMIF01000007.1"/>
</dbReference>
<dbReference type="OrthoDB" id="9824504at2"/>
<dbReference type="EMBL" id="QMIF01000007">
    <property type="protein sequence ID" value="TVM33286.1"/>
    <property type="molecule type" value="Genomic_DNA"/>
</dbReference>
<comment type="caution">
    <text evidence="3">The sequence shown here is derived from an EMBL/GenBank/DDBJ whole genome shotgun (WGS) entry which is preliminary data.</text>
</comment>
<accession>A0A6P1ZI00</accession>
<protein>
    <recommendedName>
        <fullName evidence="5">Lipoprotein</fullName>
    </recommendedName>
</protein>
<feature type="region of interest" description="Disordered" evidence="1">
    <location>
        <begin position="30"/>
        <end position="72"/>
    </location>
</feature>
<keyword evidence="2" id="KW-0732">Signal</keyword>
<feature type="signal peptide" evidence="2">
    <location>
        <begin position="1"/>
        <end position="21"/>
    </location>
</feature>
<feature type="chain" id="PRO_5027037014" description="Lipoprotein" evidence="2">
    <location>
        <begin position="22"/>
        <end position="291"/>
    </location>
</feature>
<evidence type="ECO:0000313" key="3">
    <source>
        <dbReference type="EMBL" id="TVM33286.1"/>
    </source>
</evidence>
<feature type="compositionally biased region" description="Polar residues" evidence="1">
    <location>
        <begin position="30"/>
        <end position="40"/>
    </location>
</feature>
<proteinExistence type="predicted"/>
<evidence type="ECO:0008006" key="5">
    <source>
        <dbReference type="Google" id="ProtNLM"/>
    </source>
</evidence>
<dbReference type="AlphaFoldDB" id="A0A6P1ZI00"/>
<name>A0A6P1ZI00_9BACT</name>